<comment type="caution">
    <text evidence="11">The sequence shown here is derived from an EMBL/GenBank/DDBJ whole genome shotgun (WGS) entry which is preliminary data.</text>
</comment>
<dbReference type="SMART" id="SM00283">
    <property type="entry name" value="MA"/>
    <property type="match status" value="1"/>
</dbReference>
<keyword evidence="4 8" id="KW-0472">Membrane</keyword>
<dbReference type="SUPFAM" id="SSF58104">
    <property type="entry name" value="Methyl-accepting chemotaxis protein (MCP) signaling domain"/>
    <property type="match status" value="1"/>
</dbReference>
<keyword evidence="3 8" id="KW-1133">Transmembrane helix</keyword>
<evidence type="ECO:0000256" key="5">
    <source>
        <dbReference type="ARBA" id="ARBA00023224"/>
    </source>
</evidence>
<dbReference type="PROSITE" id="PS50111">
    <property type="entry name" value="CHEMOTAXIS_TRANSDUC_2"/>
    <property type="match status" value="1"/>
</dbReference>
<comment type="similarity">
    <text evidence="6">Belongs to the methyl-accepting chemotaxis (MCP) protein family.</text>
</comment>
<evidence type="ECO:0000256" key="6">
    <source>
        <dbReference type="ARBA" id="ARBA00029447"/>
    </source>
</evidence>
<dbReference type="InterPro" id="IPR004089">
    <property type="entry name" value="MCPsignal_dom"/>
</dbReference>
<name>A0A840BNK2_9RHOO</name>
<dbReference type="FunFam" id="1.10.287.950:FF:000001">
    <property type="entry name" value="Methyl-accepting chemotaxis sensory transducer"/>
    <property type="match status" value="1"/>
</dbReference>
<sequence length="539" mass="56900">MKLSIAKRLWLLVWGAVLALVAVGLVGGFVARTAMNSLDGVHKKTLPAIETLTAIERNFFLIRVNAYAHILADAAERKSALEQTIDAARSAVADALKHYEEHLVDDADRALLDTDRKSVDAYVVILAEVLEASRRNDTAAAREIIVSRWKPAGDAVTANLKAHNEYHKRLADEQSARAEADSRNGQLLAWGIIVVGAALVLAAGFLLVRDIMRAVHALETSVIRIESDLDFTVRAPVHGEDELGLMAGAFNRLIARLHANLGEIQQSASAVAASAGALASTSRQVAAASDQQSTAAASMAASVEQMTVSISHVGDRAGETRELADASGQQASDGKRVIEQTVGDINEIADIVHAASAQIVSLGEQGEQISSVVQVIKEVADQTNLLALNAAIEAARAGEQGRGFAVVADEVRKLAERTALSTQQIGQTIEAMRGATAAASQHMATAVQRVESGVTRAGNASEAITRIEAGSRRTVETVGEIADAMREQGSASTAVAQNVERIAQMAEEGAGAAQSSAHLAHELADLAQRMNAVVEPYRL</sequence>
<keyword evidence="2 8" id="KW-0812">Transmembrane</keyword>
<dbReference type="CDD" id="cd11386">
    <property type="entry name" value="MCP_signal"/>
    <property type="match status" value="1"/>
</dbReference>
<dbReference type="GO" id="GO:0016020">
    <property type="term" value="C:membrane"/>
    <property type="evidence" value="ECO:0007669"/>
    <property type="project" value="UniProtKB-SubCell"/>
</dbReference>
<dbReference type="RefSeq" id="WP_183636931.1">
    <property type="nucleotide sequence ID" value="NZ_BAABLE010000009.1"/>
</dbReference>
<dbReference type="InterPro" id="IPR047347">
    <property type="entry name" value="YvaQ-like_sensor"/>
</dbReference>
<dbReference type="EMBL" id="JACIET010000002">
    <property type="protein sequence ID" value="MBB4014560.1"/>
    <property type="molecule type" value="Genomic_DNA"/>
</dbReference>
<dbReference type="PROSITE" id="PS50885">
    <property type="entry name" value="HAMP"/>
    <property type="match status" value="1"/>
</dbReference>
<evidence type="ECO:0000256" key="4">
    <source>
        <dbReference type="ARBA" id="ARBA00023136"/>
    </source>
</evidence>
<dbReference type="CDD" id="cd19411">
    <property type="entry name" value="MCP2201-like_sensor"/>
    <property type="match status" value="1"/>
</dbReference>
<evidence type="ECO:0000256" key="2">
    <source>
        <dbReference type="ARBA" id="ARBA00022692"/>
    </source>
</evidence>
<evidence type="ECO:0000313" key="11">
    <source>
        <dbReference type="EMBL" id="MBB4014560.1"/>
    </source>
</evidence>
<dbReference type="PANTHER" id="PTHR32089">
    <property type="entry name" value="METHYL-ACCEPTING CHEMOTAXIS PROTEIN MCPB"/>
    <property type="match status" value="1"/>
</dbReference>
<dbReference type="Pfam" id="PF00672">
    <property type="entry name" value="HAMP"/>
    <property type="match status" value="1"/>
</dbReference>
<dbReference type="CDD" id="cd06225">
    <property type="entry name" value="HAMP"/>
    <property type="match status" value="1"/>
</dbReference>
<gene>
    <name evidence="11" type="ORF">GGR36_003906</name>
</gene>
<evidence type="ECO:0000256" key="1">
    <source>
        <dbReference type="ARBA" id="ARBA00004141"/>
    </source>
</evidence>
<dbReference type="PANTHER" id="PTHR32089:SF119">
    <property type="entry name" value="METHYL-ACCEPTING CHEMOTAXIS PROTEIN CTPL"/>
    <property type="match status" value="1"/>
</dbReference>
<dbReference type="AlphaFoldDB" id="A0A840BNK2"/>
<dbReference type="GO" id="GO:0006935">
    <property type="term" value="P:chemotaxis"/>
    <property type="evidence" value="ECO:0007669"/>
    <property type="project" value="UniProtKB-ARBA"/>
</dbReference>
<evidence type="ECO:0000256" key="7">
    <source>
        <dbReference type="PROSITE-ProRule" id="PRU00284"/>
    </source>
</evidence>
<dbReference type="SMART" id="SM00304">
    <property type="entry name" value="HAMP"/>
    <property type="match status" value="1"/>
</dbReference>
<keyword evidence="12" id="KW-1185">Reference proteome</keyword>
<proteinExistence type="inferred from homology"/>
<dbReference type="GO" id="GO:0007165">
    <property type="term" value="P:signal transduction"/>
    <property type="evidence" value="ECO:0007669"/>
    <property type="project" value="UniProtKB-KW"/>
</dbReference>
<organism evidence="11 12">
    <name type="scientific">Niveibacterium umoris</name>
    <dbReference type="NCBI Taxonomy" id="1193620"/>
    <lineage>
        <taxon>Bacteria</taxon>
        <taxon>Pseudomonadati</taxon>
        <taxon>Pseudomonadota</taxon>
        <taxon>Betaproteobacteria</taxon>
        <taxon>Rhodocyclales</taxon>
        <taxon>Rhodocyclaceae</taxon>
        <taxon>Niveibacterium</taxon>
    </lineage>
</organism>
<accession>A0A840BNK2</accession>
<feature type="domain" description="Methyl-accepting transducer" evidence="9">
    <location>
        <begin position="267"/>
        <end position="503"/>
    </location>
</feature>
<dbReference type="Proteomes" id="UP000561045">
    <property type="component" value="Unassembled WGS sequence"/>
</dbReference>
<comment type="subcellular location">
    <subcellularLocation>
        <location evidence="1">Membrane</location>
        <topology evidence="1">Multi-pass membrane protein</topology>
    </subcellularLocation>
</comment>
<feature type="transmembrane region" description="Helical" evidence="8">
    <location>
        <begin position="187"/>
        <end position="208"/>
    </location>
</feature>
<protein>
    <submittedName>
        <fullName evidence="11">Methyl-accepting chemotaxis protein</fullName>
    </submittedName>
</protein>
<evidence type="ECO:0000256" key="8">
    <source>
        <dbReference type="SAM" id="Phobius"/>
    </source>
</evidence>
<dbReference type="Gene3D" id="1.10.287.950">
    <property type="entry name" value="Methyl-accepting chemotaxis protein"/>
    <property type="match status" value="1"/>
</dbReference>
<evidence type="ECO:0000313" key="12">
    <source>
        <dbReference type="Proteomes" id="UP000561045"/>
    </source>
</evidence>
<evidence type="ECO:0000259" key="9">
    <source>
        <dbReference type="PROSITE" id="PS50111"/>
    </source>
</evidence>
<dbReference type="InterPro" id="IPR024478">
    <property type="entry name" value="HlyB_4HB_MCP"/>
</dbReference>
<dbReference type="InterPro" id="IPR003660">
    <property type="entry name" value="HAMP_dom"/>
</dbReference>
<feature type="domain" description="HAMP" evidence="10">
    <location>
        <begin position="209"/>
        <end position="262"/>
    </location>
</feature>
<evidence type="ECO:0000259" key="10">
    <source>
        <dbReference type="PROSITE" id="PS50885"/>
    </source>
</evidence>
<evidence type="ECO:0000256" key="3">
    <source>
        <dbReference type="ARBA" id="ARBA00022989"/>
    </source>
</evidence>
<reference evidence="11 12" key="1">
    <citation type="submission" date="2020-08" db="EMBL/GenBank/DDBJ databases">
        <title>Genomic Encyclopedia of Type Strains, Phase IV (KMG-IV): sequencing the most valuable type-strain genomes for metagenomic binning, comparative biology and taxonomic classification.</title>
        <authorList>
            <person name="Goeker M."/>
        </authorList>
    </citation>
    <scope>NUCLEOTIDE SEQUENCE [LARGE SCALE GENOMIC DNA]</scope>
    <source>
        <strain evidence="11 12">DSM 106739</strain>
    </source>
</reference>
<dbReference type="Pfam" id="PF00015">
    <property type="entry name" value="MCPsignal"/>
    <property type="match status" value="1"/>
</dbReference>
<dbReference type="Pfam" id="PF12729">
    <property type="entry name" value="4HB_MCP_1"/>
    <property type="match status" value="1"/>
</dbReference>
<keyword evidence="5 7" id="KW-0807">Transducer</keyword>